<dbReference type="SUPFAM" id="SSF51445">
    <property type="entry name" value="(Trans)glycosidases"/>
    <property type="match status" value="1"/>
</dbReference>
<evidence type="ECO:0000313" key="5">
    <source>
        <dbReference type="EMBL" id="MST35029.1"/>
    </source>
</evidence>
<keyword evidence="2" id="KW-0326">Glycosidase</keyword>
<feature type="domain" description="Glycosyl hydrolase family 31 C-terminal" evidence="4">
    <location>
        <begin position="214"/>
        <end position="299"/>
    </location>
</feature>
<sequence length="341" mass="36770">GHYDFAVPAGATAWGRIAARVVAAGYDGWMEDFGEYTPLDARTGDGSSGTGAHNRYPTQFHAAAAGEAAALEAVAGRRLARFVRSGWTGTAPVAPIVWGGDPTCGWGFDGLASAVIQLLSMAASGIALWGSDTGGFFSGEQRLTPELLVRWIQFSAFCPLMRTKAAGVELPPYRRPQIWDDDVRPHWARWSVWHTRLNDYLMAAHDEYRETGRPIACPLPLVEPGLPGGTLDDEYLLGRDLLVAPVLHPGATSRSVTFPSGPWVDLWHPDRPVIVGPTRRDVAVEPDEIPVWLRGGAVLGLLPDTVASLAPYGPGVPPRRDLWVYPTAAWQGRLGPGIAAR</sequence>
<dbReference type="Pfam" id="PF01055">
    <property type="entry name" value="Glyco_hydro_31_2nd"/>
    <property type="match status" value="1"/>
</dbReference>
<evidence type="ECO:0000256" key="1">
    <source>
        <dbReference type="ARBA" id="ARBA00007806"/>
    </source>
</evidence>
<feature type="domain" description="Glycoside hydrolase family 31 TIM barrel" evidence="3">
    <location>
        <begin position="2"/>
        <end position="202"/>
    </location>
</feature>
<dbReference type="SUPFAM" id="SSF51011">
    <property type="entry name" value="Glycosyl hydrolase domain"/>
    <property type="match status" value="1"/>
</dbReference>
<evidence type="ECO:0000259" key="3">
    <source>
        <dbReference type="Pfam" id="PF01055"/>
    </source>
</evidence>
<dbReference type="InterPro" id="IPR013780">
    <property type="entry name" value="Glyco_hydro_b"/>
</dbReference>
<proteinExistence type="inferred from homology"/>
<accession>A0ABW9QZC6</accession>
<evidence type="ECO:0008006" key="7">
    <source>
        <dbReference type="Google" id="ProtNLM"/>
    </source>
</evidence>
<dbReference type="PANTHER" id="PTHR46959:SF2">
    <property type="entry name" value="SULFOQUINOVOSIDASE"/>
    <property type="match status" value="1"/>
</dbReference>
<feature type="non-terminal residue" evidence="5">
    <location>
        <position position="1"/>
    </location>
</feature>
<dbReference type="Proteomes" id="UP000437736">
    <property type="component" value="Unassembled WGS sequence"/>
</dbReference>
<gene>
    <name evidence="5" type="ORF">GHK86_20150</name>
</gene>
<dbReference type="InterPro" id="IPR048395">
    <property type="entry name" value="Glyco_hydro_31_C"/>
</dbReference>
<dbReference type="InterPro" id="IPR052990">
    <property type="entry name" value="Sulfoquinovosidase_GH31"/>
</dbReference>
<evidence type="ECO:0000313" key="6">
    <source>
        <dbReference type="Proteomes" id="UP000437736"/>
    </source>
</evidence>
<name>A0ABW9QZC6_9ACTN</name>
<dbReference type="InterPro" id="IPR017853">
    <property type="entry name" value="GH"/>
</dbReference>
<feature type="non-terminal residue" evidence="5">
    <location>
        <position position="341"/>
    </location>
</feature>
<dbReference type="EMBL" id="WJHE01001372">
    <property type="protein sequence ID" value="MST35029.1"/>
    <property type="molecule type" value="Genomic_DNA"/>
</dbReference>
<comment type="similarity">
    <text evidence="1 2">Belongs to the glycosyl hydrolase 31 family.</text>
</comment>
<evidence type="ECO:0000256" key="2">
    <source>
        <dbReference type="RuleBase" id="RU361185"/>
    </source>
</evidence>
<protein>
    <recommendedName>
        <fullName evidence="7">Glycosyl hydrolase</fullName>
    </recommendedName>
</protein>
<dbReference type="Gene3D" id="3.20.20.80">
    <property type="entry name" value="Glycosidases"/>
    <property type="match status" value="1"/>
</dbReference>
<comment type="caution">
    <text evidence="5">The sequence shown here is derived from an EMBL/GenBank/DDBJ whole genome shotgun (WGS) entry which is preliminary data.</text>
</comment>
<dbReference type="PANTHER" id="PTHR46959">
    <property type="entry name" value="SULFOQUINOVOSIDASE"/>
    <property type="match status" value="1"/>
</dbReference>
<keyword evidence="6" id="KW-1185">Reference proteome</keyword>
<organism evidence="5 6">
    <name type="scientific">Acidiferrimicrobium australe</name>
    <dbReference type="NCBI Taxonomy" id="2664430"/>
    <lineage>
        <taxon>Bacteria</taxon>
        <taxon>Bacillati</taxon>
        <taxon>Actinomycetota</taxon>
        <taxon>Acidimicrobiia</taxon>
        <taxon>Acidimicrobiales</taxon>
        <taxon>Acidimicrobiaceae</taxon>
        <taxon>Acidiferrimicrobium</taxon>
    </lineage>
</organism>
<keyword evidence="2" id="KW-0378">Hydrolase</keyword>
<dbReference type="InterPro" id="IPR000322">
    <property type="entry name" value="Glyco_hydro_31_TIM"/>
</dbReference>
<reference evidence="5 6" key="1">
    <citation type="submission" date="2019-11" db="EMBL/GenBank/DDBJ databases">
        <title>Acidiferrimicrobium australis gen. nov., sp. nov., an acidophilic and obligately heterotrophic, member of the Actinobacteria that catalyses dissimilatory oxido- reduction of iron isolated from metal-rich acidic water in Chile.</title>
        <authorList>
            <person name="Gonzalez D."/>
            <person name="Huber K."/>
            <person name="Hedrich S."/>
            <person name="Rojas-Villalobos C."/>
            <person name="Quatrini R."/>
            <person name="Dinamarca M.A."/>
            <person name="Schwarz A."/>
            <person name="Canales C."/>
            <person name="Nancucheo I."/>
        </authorList>
    </citation>
    <scope>NUCLEOTIDE SEQUENCE [LARGE SCALE GENOMIC DNA]</scope>
    <source>
        <strain evidence="5 6">USS-CCA1</strain>
    </source>
</reference>
<dbReference type="Pfam" id="PF21365">
    <property type="entry name" value="Glyco_hydro_31_3rd"/>
    <property type="match status" value="1"/>
</dbReference>
<evidence type="ECO:0000259" key="4">
    <source>
        <dbReference type="Pfam" id="PF21365"/>
    </source>
</evidence>
<dbReference type="Gene3D" id="2.60.40.1180">
    <property type="entry name" value="Golgi alpha-mannosidase II"/>
    <property type="match status" value="1"/>
</dbReference>